<dbReference type="PANTHER" id="PTHR46268">
    <property type="entry name" value="STRESS RESPONSE PROTEIN NHAX"/>
    <property type="match status" value="1"/>
</dbReference>
<dbReference type="InterPro" id="IPR006015">
    <property type="entry name" value="Universal_stress_UspA"/>
</dbReference>
<dbReference type="InterPro" id="IPR014729">
    <property type="entry name" value="Rossmann-like_a/b/a_fold"/>
</dbReference>
<evidence type="ECO:0000256" key="1">
    <source>
        <dbReference type="ARBA" id="ARBA00008791"/>
    </source>
</evidence>
<accession>A0A6L9L828</accession>
<dbReference type="SUPFAM" id="SSF52402">
    <property type="entry name" value="Adenine nucleotide alpha hydrolases-like"/>
    <property type="match status" value="2"/>
</dbReference>
<dbReference type="PANTHER" id="PTHR46268:SF6">
    <property type="entry name" value="UNIVERSAL STRESS PROTEIN UP12"/>
    <property type="match status" value="1"/>
</dbReference>
<comment type="caution">
    <text evidence="3">The sequence shown here is derived from an EMBL/GenBank/DDBJ whole genome shotgun (WGS) entry which is preliminary data.</text>
</comment>
<dbReference type="CDD" id="cd00293">
    <property type="entry name" value="USP-like"/>
    <property type="match status" value="1"/>
</dbReference>
<dbReference type="Gene3D" id="3.40.50.620">
    <property type="entry name" value="HUPs"/>
    <property type="match status" value="2"/>
</dbReference>
<evidence type="ECO:0000259" key="2">
    <source>
        <dbReference type="Pfam" id="PF00582"/>
    </source>
</evidence>
<sequence>MSTLKRILVPVEYSEKSEAAVLVAAAMSRRHKAVLRLLHVINPDTYSFSGSDKLVVSMSTEDVILSELSKLQRWADSLLQGQSVQCYVECRIGIVHDRILEKAQEVGADLIVMGSEERSGMRDYLLGSDTYRVLKEAPCPVLTVPGNTQATDFKQILFSLRPVEGALDSYEFARRIIQKNKAHVTILALFDNRQAETTTLLTQAIRQLDKRLKADSIKADMLVTETDSVSDTLLQKSADLQTSLIILMASPELSFTNFFKGAVARQVIRRARVPVLSMRPHQSVDRPILPIRGGIKSMQRIFSLVQAS</sequence>
<evidence type="ECO:0000313" key="4">
    <source>
        <dbReference type="Proteomes" id="UP000474175"/>
    </source>
</evidence>
<dbReference type="Proteomes" id="UP000474175">
    <property type="component" value="Unassembled WGS sequence"/>
</dbReference>
<comment type="similarity">
    <text evidence="1">Belongs to the universal stress protein A family.</text>
</comment>
<organism evidence="3 4">
    <name type="scientific">Spirosoma terrae</name>
    <dbReference type="NCBI Taxonomy" id="1968276"/>
    <lineage>
        <taxon>Bacteria</taxon>
        <taxon>Pseudomonadati</taxon>
        <taxon>Bacteroidota</taxon>
        <taxon>Cytophagia</taxon>
        <taxon>Cytophagales</taxon>
        <taxon>Cytophagaceae</taxon>
        <taxon>Spirosoma</taxon>
    </lineage>
</organism>
<keyword evidence="4" id="KW-1185">Reference proteome</keyword>
<gene>
    <name evidence="3" type="ORF">GK108_18075</name>
</gene>
<proteinExistence type="inferred from homology"/>
<dbReference type="AlphaFoldDB" id="A0A6L9L828"/>
<name>A0A6L9L828_9BACT</name>
<dbReference type="EMBL" id="JAAFZH010000008">
    <property type="protein sequence ID" value="NDU96796.1"/>
    <property type="molecule type" value="Genomic_DNA"/>
</dbReference>
<reference evidence="3 4" key="1">
    <citation type="submission" date="2020-02" db="EMBL/GenBank/DDBJ databases">
        <title>Draft genome sequence of two Spirosoma agri KCTC 52727 and Spirosoma terrae KCTC 52035.</title>
        <authorList>
            <person name="Rojas J."/>
            <person name="Ambika Manirajan B."/>
            <person name="Suarez C."/>
            <person name="Ratering S."/>
            <person name="Schnell S."/>
        </authorList>
    </citation>
    <scope>NUCLEOTIDE SEQUENCE [LARGE SCALE GENOMIC DNA]</scope>
    <source>
        <strain evidence="3 4">KCTC 52035</strain>
    </source>
</reference>
<dbReference type="RefSeq" id="WP_163951615.1">
    <property type="nucleotide sequence ID" value="NZ_JAAFZH010000008.1"/>
</dbReference>
<feature type="domain" description="UspA" evidence="2">
    <location>
        <begin position="5"/>
        <end position="145"/>
    </location>
</feature>
<evidence type="ECO:0000313" key="3">
    <source>
        <dbReference type="EMBL" id="NDU96796.1"/>
    </source>
</evidence>
<dbReference type="PRINTS" id="PR01438">
    <property type="entry name" value="UNVRSLSTRESS"/>
</dbReference>
<protein>
    <submittedName>
        <fullName evidence="3">Universal stress protein</fullName>
    </submittedName>
</protein>
<dbReference type="Pfam" id="PF00582">
    <property type="entry name" value="Usp"/>
    <property type="match status" value="2"/>
</dbReference>
<dbReference type="InterPro" id="IPR006016">
    <property type="entry name" value="UspA"/>
</dbReference>
<feature type="domain" description="UspA" evidence="2">
    <location>
        <begin position="172"/>
        <end position="276"/>
    </location>
</feature>